<dbReference type="GO" id="GO:0019632">
    <property type="term" value="P:shikimate metabolic process"/>
    <property type="evidence" value="ECO:0007669"/>
    <property type="project" value="InterPro"/>
</dbReference>
<proteinExistence type="inferred from homology"/>
<comment type="similarity">
    <text evidence="8">Belongs to the shikimate dehydrogenase family.</text>
</comment>
<dbReference type="RefSeq" id="WP_007713282.1">
    <property type="nucleotide sequence ID" value="NZ_JAWRJJ010000047.1"/>
</dbReference>
<dbReference type="InterPro" id="IPR027417">
    <property type="entry name" value="P-loop_NTPase"/>
</dbReference>
<feature type="binding site" evidence="8">
    <location>
        <begin position="129"/>
        <end position="133"/>
    </location>
    <ligand>
        <name>NADP(+)</name>
        <dbReference type="ChEBI" id="CHEBI:58349"/>
    </ligand>
</feature>
<dbReference type="HAMAP" id="MF_00109">
    <property type="entry name" value="Shikimate_kinase"/>
    <property type="match status" value="1"/>
</dbReference>
<dbReference type="GO" id="GO:0000287">
    <property type="term" value="F:magnesium ion binding"/>
    <property type="evidence" value="ECO:0007669"/>
    <property type="project" value="UniProtKB-UniRule"/>
</dbReference>
<comment type="pathway">
    <text evidence="7">Metabolic intermediate biosynthesis; chorismate biosynthesis; chorismate from D-erythrose 4-phosphate and phosphoenolpyruvate: step 5/7.</text>
</comment>
<comment type="caution">
    <text evidence="11">The sequence shown here is derived from an EMBL/GenBank/DDBJ whole genome shotgun (WGS) entry which is preliminary data.</text>
</comment>
<comment type="subunit">
    <text evidence="8">Homodimer.</text>
</comment>
<evidence type="ECO:0000256" key="5">
    <source>
        <dbReference type="ARBA" id="ARBA00023141"/>
    </source>
</evidence>
<sequence>MNGKTRVCGVIGCPVEHSMSPQMHNFYADRTGLNLAYVPFRVEPQAVGDAVKGAYALNLLGLNVTVPHKQRVMEYLVEIDEDARAIGAVNTLVRMEGGYKGYNTDAAGLKRAMDRAGIAIRGQRCLLLGAGGAAKAAAYLLAREGADEVFLLNRNLERAAQLADCVNGLTGRDVIRPMALADYGRLPGTGRDFLCIQSTSVGMHPDTDRAVIEDEAFYQRIHTGVDIVYTPSETKFMRLVRASGGSAVGGLDMLLYQGIIAYELWNPGTVVDEETASIARQMLLDQLEPGRGKSVVLIGFMGAGKTSVADRYAADYGLTVVDTDQRIEEMAGMPIKDIFASRGEEAFRALETEMLRELFKENEPRVISVGGGLPLRAENRELLKQLGTVVLLDVSVDTVLERLGGDVSSRPMLRGDDVRGRVEELMAFRRPVYRETCHRTVDVNGRTVEEIAAEIHKICQ</sequence>
<dbReference type="NCBIfam" id="TIGR00507">
    <property type="entry name" value="aroE"/>
    <property type="match status" value="1"/>
</dbReference>
<feature type="binding site" evidence="7">
    <location>
        <position position="429"/>
    </location>
    <ligand>
        <name>substrate</name>
    </ligand>
</feature>
<dbReference type="Pfam" id="PF01488">
    <property type="entry name" value="Shikimate_DH"/>
    <property type="match status" value="1"/>
</dbReference>
<dbReference type="Gene3D" id="3.40.50.300">
    <property type="entry name" value="P-loop containing nucleotide triphosphate hydrolases"/>
    <property type="match status" value="1"/>
</dbReference>
<evidence type="ECO:0000256" key="1">
    <source>
        <dbReference type="ARBA" id="ARBA00004871"/>
    </source>
</evidence>
<dbReference type="GO" id="GO:0050661">
    <property type="term" value="F:NADP binding"/>
    <property type="evidence" value="ECO:0007669"/>
    <property type="project" value="InterPro"/>
</dbReference>
<evidence type="ECO:0000256" key="4">
    <source>
        <dbReference type="ARBA" id="ARBA00023002"/>
    </source>
</evidence>
<dbReference type="GO" id="GO:0004765">
    <property type="term" value="F:shikimate kinase activity"/>
    <property type="evidence" value="ECO:0007669"/>
    <property type="project" value="UniProtKB-UniRule"/>
</dbReference>
<feature type="binding site" evidence="7">
    <location>
        <position position="324"/>
    </location>
    <ligand>
        <name>substrate</name>
    </ligand>
</feature>
<keyword evidence="7" id="KW-0479">Metal-binding</keyword>
<dbReference type="GO" id="GO:0009073">
    <property type="term" value="P:aromatic amino acid family biosynthetic process"/>
    <property type="evidence" value="ECO:0007669"/>
    <property type="project" value="UniProtKB-KW"/>
</dbReference>
<comment type="pathway">
    <text evidence="1 8">Metabolic intermediate biosynthesis; chorismate biosynthesis; chorismate from D-erythrose 4-phosphate and phosphoenolpyruvate: step 4/7.</text>
</comment>
<feature type="active site" description="Proton acceptor" evidence="8">
    <location>
        <position position="69"/>
    </location>
</feature>
<dbReference type="EC" id="2.7.1.71" evidence="7"/>
<dbReference type="InterPro" id="IPR006151">
    <property type="entry name" value="Shikm_DH/Glu-tRNA_Rdtase"/>
</dbReference>
<dbReference type="PRINTS" id="PR01100">
    <property type="entry name" value="SHIKIMTKNASE"/>
</dbReference>
<dbReference type="Pfam" id="PF01202">
    <property type="entry name" value="SKI"/>
    <property type="match status" value="1"/>
</dbReference>
<dbReference type="CDD" id="cd00464">
    <property type="entry name" value="SK"/>
    <property type="match status" value="1"/>
</dbReference>
<comment type="cofactor">
    <cofactor evidence="7">
        <name>Mg(2+)</name>
        <dbReference type="ChEBI" id="CHEBI:18420"/>
    </cofactor>
    <text evidence="7">Binds 1 Mg(2+) ion per subunit.</text>
</comment>
<feature type="binding site" evidence="8">
    <location>
        <position position="65"/>
    </location>
    <ligand>
        <name>shikimate</name>
        <dbReference type="ChEBI" id="CHEBI:36208"/>
    </ligand>
</feature>
<dbReference type="GO" id="GO:0004764">
    <property type="term" value="F:shikimate 3-dehydrogenase (NADP+) activity"/>
    <property type="evidence" value="ECO:0007669"/>
    <property type="project" value="UniProtKB-UniRule"/>
</dbReference>
<dbReference type="InterPro" id="IPR046346">
    <property type="entry name" value="Aminoacid_DH-like_N_sf"/>
</dbReference>
<keyword evidence="7" id="KW-0067">ATP-binding</keyword>
<keyword evidence="2 7" id="KW-0028">Amino-acid biosynthesis</keyword>
<dbReference type="InterPro" id="IPR000623">
    <property type="entry name" value="Shikimate_kinase/TSH1"/>
</dbReference>
<dbReference type="InterPro" id="IPR013708">
    <property type="entry name" value="Shikimate_DH-bd_N"/>
</dbReference>
<feature type="binding site" evidence="8">
    <location>
        <position position="257"/>
    </location>
    <ligand>
        <name>shikimate</name>
        <dbReference type="ChEBI" id="CHEBI:36208"/>
    </ligand>
</feature>
<feature type="binding site" evidence="8">
    <location>
        <position position="105"/>
    </location>
    <ligand>
        <name>shikimate</name>
        <dbReference type="ChEBI" id="CHEBI:36208"/>
    </ligand>
</feature>
<dbReference type="InterPro" id="IPR011342">
    <property type="entry name" value="Shikimate_DH"/>
</dbReference>
<dbReference type="GO" id="GO:0008652">
    <property type="term" value="P:amino acid biosynthetic process"/>
    <property type="evidence" value="ECO:0007669"/>
    <property type="project" value="UniProtKB-KW"/>
</dbReference>
<feature type="binding site" evidence="7">
    <location>
        <position position="348"/>
    </location>
    <ligand>
        <name>substrate</name>
    </ligand>
</feature>
<dbReference type="InterPro" id="IPR031322">
    <property type="entry name" value="Shikimate/glucono_kinase"/>
</dbReference>
<dbReference type="SUPFAM" id="SSF51735">
    <property type="entry name" value="NAD(P)-binding Rossmann-fold domains"/>
    <property type="match status" value="1"/>
</dbReference>
<feature type="binding site" evidence="7">
    <location>
        <begin position="302"/>
        <end position="307"/>
    </location>
    <ligand>
        <name>ATP</name>
        <dbReference type="ChEBI" id="CHEBI:30616"/>
    </ligand>
</feature>
<feature type="binding site" evidence="8">
    <location>
        <begin position="18"/>
        <end position="20"/>
    </location>
    <ligand>
        <name>shikimate</name>
        <dbReference type="ChEBI" id="CHEBI:36208"/>
    </ligand>
</feature>
<dbReference type="EMBL" id="QSBM01000026">
    <property type="protein sequence ID" value="RGX22872.1"/>
    <property type="molecule type" value="Genomic_DNA"/>
</dbReference>
<comment type="catalytic activity">
    <reaction evidence="7">
        <text>shikimate + ATP = 3-phosphoshikimate + ADP + H(+)</text>
        <dbReference type="Rhea" id="RHEA:13121"/>
        <dbReference type="ChEBI" id="CHEBI:15378"/>
        <dbReference type="ChEBI" id="CHEBI:30616"/>
        <dbReference type="ChEBI" id="CHEBI:36208"/>
        <dbReference type="ChEBI" id="CHEBI:145989"/>
        <dbReference type="ChEBI" id="CHEBI:456216"/>
        <dbReference type="EC" id="2.7.1.71"/>
    </reaction>
</comment>
<protein>
    <recommendedName>
        <fullName evidence="7 8">Multifunctional fusion protein</fullName>
    </recommendedName>
    <domain>
        <recommendedName>
            <fullName evidence="7">Shikimate kinase</fullName>
            <shortName evidence="7">SK</shortName>
            <ecNumber evidence="7">2.7.1.71</ecNumber>
        </recommendedName>
    </domain>
    <domain>
        <recommendedName>
            <fullName evidence="8">Shikimate dehydrogenase (NADP(+))</fullName>
            <shortName evidence="8">SDH</shortName>
            <ecNumber evidence="8">1.1.1.25</ecNumber>
        </recommendedName>
    </domain>
</protein>
<reference evidence="11 12" key="1">
    <citation type="submission" date="2018-08" db="EMBL/GenBank/DDBJ databases">
        <title>A genome reference for cultivated species of the human gut microbiota.</title>
        <authorList>
            <person name="Zou Y."/>
            <person name="Xue W."/>
            <person name="Luo G."/>
        </authorList>
    </citation>
    <scope>NUCLEOTIDE SEQUENCE [LARGE SCALE GENOMIC DNA]</scope>
    <source>
        <strain evidence="11 12">AF04-15</strain>
    </source>
</reference>
<accession>A0A413F815</accession>
<dbReference type="SUPFAM" id="SSF53223">
    <property type="entry name" value="Aminoacid dehydrogenase-like, N-terminal domain"/>
    <property type="match status" value="1"/>
</dbReference>
<feature type="binding site" evidence="8">
    <location>
        <position position="81"/>
    </location>
    <ligand>
        <name>NADP(+)</name>
        <dbReference type="ChEBI" id="CHEBI:58349"/>
    </ligand>
</feature>
<comment type="function">
    <text evidence="8">Involved in the biosynthesis of the chorismate, which leads to the biosynthesis of aromatic amino acids. Catalyzes the reversible NADPH linked reduction of 3-dehydroshikimate (DHSA) to yield shikimate (SA).</text>
</comment>
<comment type="subunit">
    <text evidence="7">Monomer.</text>
</comment>
<evidence type="ECO:0000256" key="3">
    <source>
        <dbReference type="ARBA" id="ARBA00022857"/>
    </source>
</evidence>
<dbReference type="SUPFAM" id="SSF52540">
    <property type="entry name" value="P-loop containing nucleoside triphosphate hydrolases"/>
    <property type="match status" value="1"/>
</dbReference>
<keyword evidence="7" id="KW-0808">Transferase</keyword>
<feature type="domain" description="Quinate/shikimate 5-dehydrogenase/glutamyl-tRNA reductase" evidence="9">
    <location>
        <begin position="119"/>
        <end position="167"/>
    </location>
</feature>
<dbReference type="Gene3D" id="3.40.50.10860">
    <property type="entry name" value="Leucine Dehydrogenase, chain A, domain 1"/>
    <property type="match status" value="1"/>
</dbReference>
<dbReference type="Gene3D" id="3.40.50.720">
    <property type="entry name" value="NAD(P)-binding Rossmann-like Domain"/>
    <property type="match status" value="1"/>
</dbReference>
<dbReference type="Pfam" id="PF08501">
    <property type="entry name" value="Shikimate_dh_N"/>
    <property type="match status" value="1"/>
</dbReference>
<comment type="similarity">
    <text evidence="7">Belongs to the shikimate kinase family.</text>
</comment>
<evidence type="ECO:0000256" key="6">
    <source>
        <dbReference type="ARBA" id="ARBA00049442"/>
    </source>
</evidence>
<evidence type="ECO:0000256" key="7">
    <source>
        <dbReference type="HAMAP-Rule" id="MF_00109"/>
    </source>
</evidence>
<evidence type="ECO:0000256" key="8">
    <source>
        <dbReference type="HAMAP-Rule" id="MF_00222"/>
    </source>
</evidence>
<evidence type="ECO:0000313" key="12">
    <source>
        <dbReference type="Proteomes" id="UP000283880"/>
    </source>
</evidence>
<feature type="binding site" evidence="8">
    <location>
        <position position="250"/>
    </location>
    <ligand>
        <name>NADP(+)</name>
        <dbReference type="ChEBI" id="CHEBI:58349"/>
    </ligand>
</feature>
<keyword evidence="7" id="KW-0418">Kinase</keyword>
<evidence type="ECO:0000259" key="10">
    <source>
        <dbReference type="Pfam" id="PF08501"/>
    </source>
</evidence>
<dbReference type="InterPro" id="IPR022893">
    <property type="entry name" value="Shikimate_DH_fam"/>
</dbReference>
<comment type="subcellular location">
    <subcellularLocation>
        <location evidence="7">Cytoplasm</location>
    </subcellularLocation>
</comment>
<keyword evidence="4 8" id="KW-0560">Oxidoreductase</keyword>
<dbReference type="AlphaFoldDB" id="A0A413F815"/>
<dbReference type="PANTHER" id="PTHR21089">
    <property type="entry name" value="SHIKIMATE DEHYDROGENASE"/>
    <property type="match status" value="1"/>
</dbReference>
<comment type="caution">
    <text evidence="8">Lacks conserved residue(s) required for the propagation of feature annotation.</text>
</comment>
<feature type="domain" description="Shikimate dehydrogenase substrate binding N-terminal" evidence="10">
    <location>
        <begin position="10"/>
        <end position="92"/>
    </location>
</feature>
<dbReference type="EC" id="1.1.1.25" evidence="8"/>
<feature type="binding site" evidence="7">
    <location>
        <position position="446"/>
    </location>
    <ligand>
        <name>ATP</name>
        <dbReference type="ChEBI" id="CHEBI:30616"/>
    </ligand>
</feature>
<feature type="binding site" evidence="7">
    <location>
        <position position="371"/>
    </location>
    <ligand>
        <name>substrate</name>
    </ligand>
</feature>
<dbReference type="Proteomes" id="UP000283880">
    <property type="component" value="Unassembled WGS sequence"/>
</dbReference>
<dbReference type="HAMAP" id="MF_00222">
    <property type="entry name" value="Shikimate_DH_AroE"/>
    <property type="match status" value="1"/>
</dbReference>
<keyword evidence="3 8" id="KW-0521">NADP</keyword>
<gene>
    <name evidence="8 11" type="primary">aroE</name>
    <name evidence="7" type="synonym">aroK</name>
    <name evidence="11" type="ORF">DWV29_25020</name>
</gene>
<evidence type="ECO:0000259" key="9">
    <source>
        <dbReference type="Pfam" id="PF01488"/>
    </source>
</evidence>
<dbReference type="InterPro" id="IPR036291">
    <property type="entry name" value="NAD(P)-bd_dom_sf"/>
</dbReference>
<name>A0A413F815_9FIRM</name>
<keyword evidence="7" id="KW-0547">Nucleotide-binding</keyword>
<dbReference type="OrthoDB" id="9792692at2"/>
<feature type="binding site" evidence="8">
    <location>
        <position position="227"/>
    </location>
    <ligand>
        <name>NADP(+)</name>
        <dbReference type="ChEBI" id="CHEBI:58349"/>
    </ligand>
</feature>
<feature type="binding site" evidence="8">
    <location>
        <position position="229"/>
    </location>
    <ligand>
        <name>shikimate</name>
        <dbReference type="ChEBI" id="CHEBI:36208"/>
    </ligand>
</feature>
<comment type="catalytic activity">
    <reaction evidence="6 8">
        <text>shikimate + NADP(+) = 3-dehydroshikimate + NADPH + H(+)</text>
        <dbReference type="Rhea" id="RHEA:17737"/>
        <dbReference type="ChEBI" id="CHEBI:15378"/>
        <dbReference type="ChEBI" id="CHEBI:16630"/>
        <dbReference type="ChEBI" id="CHEBI:36208"/>
        <dbReference type="ChEBI" id="CHEBI:57783"/>
        <dbReference type="ChEBI" id="CHEBI:58349"/>
        <dbReference type="EC" id="1.1.1.25"/>
    </reaction>
</comment>
<dbReference type="UniPathway" id="UPA00053">
    <property type="reaction ID" value="UER00087"/>
</dbReference>
<dbReference type="GO" id="GO:0009423">
    <property type="term" value="P:chorismate biosynthetic process"/>
    <property type="evidence" value="ECO:0007669"/>
    <property type="project" value="UniProtKB-UniRule"/>
</dbReference>
<feature type="binding site" evidence="7">
    <location>
        <position position="410"/>
    </location>
    <ligand>
        <name>ATP</name>
        <dbReference type="ChEBI" id="CHEBI:30616"/>
    </ligand>
</feature>
<keyword evidence="7" id="KW-0460">Magnesium</keyword>
<evidence type="ECO:0000256" key="2">
    <source>
        <dbReference type="ARBA" id="ARBA00022605"/>
    </source>
</evidence>
<keyword evidence="5 7" id="KW-0057">Aromatic amino acid biosynthesis</keyword>
<organism evidence="11 12">
    <name type="scientific">Enterocloster asparagiformis</name>
    <dbReference type="NCBI Taxonomy" id="333367"/>
    <lineage>
        <taxon>Bacteria</taxon>
        <taxon>Bacillati</taxon>
        <taxon>Bacillota</taxon>
        <taxon>Clostridia</taxon>
        <taxon>Lachnospirales</taxon>
        <taxon>Lachnospiraceae</taxon>
        <taxon>Enterocloster</taxon>
    </lineage>
</organism>
<feature type="binding site" evidence="8">
    <location>
        <position position="90"/>
    </location>
    <ligand>
        <name>shikimate</name>
        <dbReference type="ChEBI" id="CHEBI:36208"/>
    </ligand>
</feature>
<comment type="function">
    <text evidence="7">Catalyzes the specific phosphorylation of the 3-hydroxyl group of shikimic acid using ATP as a cosubstrate.</text>
</comment>
<dbReference type="GO" id="GO:0005524">
    <property type="term" value="F:ATP binding"/>
    <property type="evidence" value="ECO:0007669"/>
    <property type="project" value="UniProtKB-UniRule"/>
</dbReference>
<evidence type="ECO:0000313" key="11">
    <source>
        <dbReference type="EMBL" id="RGX22872.1"/>
    </source>
</evidence>
<keyword evidence="7" id="KW-0963">Cytoplasm</keyword>
<feature type="binding site" evidence="7">
    <location>
        <position position="306"/>
    </location>
    <ligand>
        <name>Mg(2+)</name>
        <dbReference type="ChEBI" id="CHEBI:18420"/>
    </ligand>
</feature>
<dbReference type="GO" id="GO:0005737">
    <property type="term" value="C:cytoplasm"/>
    <property type="evidence" value="ECO:0007669"/>
    <property type="project" value="UniProtKB-SubCell"/>
</dbReference>
<dbReference type="PANTHER" id="PTHR21089:SF1">
    <property type="entry name" value="BIFUNCTIONAL 3-DEHYDROQUINATE DEHYDRATASE_SHIKIMATE DEHYDROGENASE, CHLOROPLASTIC"/>
    <property type="match status" value="1"/>
</dbReference>